<comment type="caution">
    <text evidence="3">The sequence shown here is derived from an EMBL/GenBank/DDBJ whole genome shotgun (WGS) entry which is preliminary data.</text>
</comment>
<keyword evidence="1" id="KW-0732">Signal</keyword>
<dbReference type="InterPro" id="IPR052998">
    <property type="entry name" value="Hetero-Diels-Alderase-like"/>
</dbReference>
<dbReference type="Proteomes" id="UP001396898">
    <property type="component" value="Unassembled WGS sequence"/>
</dbReference>
<dbReference type="InterPro" id="IPR011042">
    <property type="entry name" value="6-blade_b-propeller_TolB-like"/>
</dbReference>
<evidence type="ECO:0000256" key="1">
    <source>
        <dbReference type="SAM" id="SignalP"/>
    </source>
</evidence>
<proteinExistence type="predicted"/>
<reference evidence="3 4" key="1">
    <citation type="submission" date="2023-01" db="EMBL/GenBank/DDBJ databases">
        <title>Analysis of 21 Apiospora genomes using comparative genomics revels a genus with tremendous synthesis potential of carbohydrate active enzymes and secondary metabolites.</title>
        <authorList>
            <person name="Sorensen T."/>
        </authorList>
    </citation>
    <scope>NUCLEOTIDE SEQUENCE [LARGE SCALE GENOMIC DNA]</scope>
    <source>
        <strain evidence="3 4">CBS 20057</strain>
    </source>
</reference>
<gene>
    <name evidence="3" type="ORF">PG991_002174</name>
</gene>
<feature type="domain" description="SMP-30/Gluconolactonase/LRE-like region" evidence="2">
    <location>
        <begin position="183"/>
        <end position="330"/>
    </location>
</feature>
<name>A0ABR1SEP5_9PEZI</name>
<dbReference type="SUPFAM" id="SSF63829">
    <property type="entry name" value="Calcium-dependent phosphotriesterase"/>
    <property type="match status" value="1"/>
</dbReference>
<dbReference type="EMBL" id="JAQQWI010000006">
    <property type="protein sequence ID" value="KAK8032776.1"/>
    <property type="molecule type" value="Genomic_DNA"/>
</dbReference>
<dbReference type="PANTHER" id="PTHR42060">
    <property type="entry name" value="NHL REPEAT-CONTAINING PROTEIN-RELATED"/>
    <property type="match status" value="1"/>
</dbReference>
<sequence>MHIAFQRLARLSLTLGLSMAASIPATQGDSLPLPYRDVYQFSDPGTWVENIAVRPNGDLLVTILSSAAQLYLVQRPYSDQPSVSLVHHFRDQVQGLLGIAETRPDTFLVAGSRTNLTAQPNASAVFEVVFNNNAAHHGTTTSTSTSTRLVANITEAIVLNGAAALPGCGRGHDILLVADSILGQVFRVDAATGHYDVAIKVPEMQGTATAPTGINGLRVHEGYLYFSNSATLSIYRVKINRDGSLAADEPAVETVATIAGEVFLDDFAIGADGTIWAASNKGNTTYAISPDGKKVVPVLGGADSDVVRGDTAAAFGRTGQDRRVLYVTTSMPGKVVAVDASKYRP</sequence>
<accession>A0ABR1SEP5</accession>
<dbReference type="InterPro" id="IPR013658">
    <property type="entry name" value="SGL"/>
</dbReference>
<evidence type="ECO:0000313" key="4">
    <source>
        <dbReference type="Proteomes" id="UP001396898"/>
    </source>
</evidence>
<feature type="signal peptide" evidence="1">
    <location>
        <begin position="1"/>
        <end position="20"/>
    </location>
</feature>
<evidence type="ECO:0000313" key="3">
    <source>
        <dbReference type="EMBL" id="KAK8032776.1"/>
    </source>
</evidence>
<evidence type="ECO:0000259" key="2">
    <source>
        <dbReference type="Pfam" id="PF08450"/>
    </source>
</evidence>
<dbReference type="Gene3D" id="2.120.10.30">
    <property type="entry name" value="TolB, C-terminal domain"/>
    <property type="match status" value="1"/>
</dbReference>
<feature type="chain" id="PRO_5045521782" description="SMP-30/Gluconolactonase/LRE-like region domain-containing protein" evidence="1">
    <location>
        <begin position="21"/>
        <end position="345"/>
    </location>
</feature>
<dbReference type="PANTHER" id="PTHR42060:SF1">
    <property type="entry name" value="NHL REPEAT-CONTAINING PROTEIN"/>
    <property type="match status" value="1"/>
</dbReference>
<keyword evidence="4" id="KW-1185">Reference proteome</keyword>
<protein>
    <recommendedName>
        <fullName evidence="2">SMP-30/Gluconolactonase/LRE-like region domain-containing protein</fullName>
    </recommendedName>
</protein>
<dbReference type="Pfam" id="PF08450">
    <property type="entry name" value="SGL"/>
    <property type="match status" value="1"/>
</dbReference>
<organism evidence="3 4">
    <name type="scientific">Apiospora marii</name>
    <dbReference type="NCBI Taxonomy" id="335849"/>
    <lineage>
        <taxon>Eukaryota</taxon>
        <taxon>Fungi</taxon>
        <taxon>Dikarya</taxon>
        <taxon>Ascomycota</taxon>
        <taxon>Pezizomycotina</taxon>
        <taxon>Sordariomycetes</taxon>
        <taxon>Xylariomycetidae</taxon>
        <taxon>Amphisphaeriales</taxon>
        <taxon>Apiosporaceae</taxon>
        <taxon>Apiospora</taxon>
    </lineage>
</organism>